<dbReference type="GO" id="GO:0043565">
    <property type="term" value="F:sequence-specific DNA binding"/>
    <property type="evidence" value="ECO:0007669"/>
    <property type="project" value="InterPro"/>
</dbReference>
<keyword evidence="6" id="KW-0804">Transcription</keyword>
<dbReference type="InterPro" id="IPR027417">
    <property type="entry name" value="P-loop_NTPase"/>
</dbReference>
<dbReference type="PROSITE" id="PS00675">
    <property type="entry name" value="SIGMA54_INTERACT_1"/>
    <property type="match status" value="1"/>
</dbReference>
<dbReference type="Gene3D" id="1.10.8.60">
    <property type="match status" value="1"/>
</dbReference>
<dbReference type="Proteomes" id="UP000001887">
    <property type="component" value="Chromosome"/>
</dbReference>
<feature type="domain" description="Sigma-54 factor interaction" evidence="7">
    <location>
        <begin position="195"/>
        <end position="424"/>
    </location>
</feature>
<dbReference type="PANTHER" id="PTHR32071">
    <property type="entry name" value="TRANSCRIPTIONAL REGULATORY PROTEIN"/>
    <property type="match status" value="1"/>
</dbReference>
<evidence type="ECO:0000256" key="5">
    <source>
        <dbReference type="ARBA" id="ARBA00023159"/>
    </source>
</evidence>
<dbReference type="Pfam" id="PF00158">
    <property type="entry name" value="Sigma54_activat"/>
    <property type="match status" value="1"/>
</dbReference>
<dbReference type="CDD" id="cd00009">
    <property type="entry name" value="AAA"/>
    <property type="match status" value="1"/>
</dbReference>
<dbReference type="SMART" id="SM00382">
    <property type="entry name" value="AAA"/>
    <property type="match status" value="1"/>
</dbReference>
<dbReference type="SUPFAM" id="SSF55781">
    <property type="entry name" value="GAF domain-like"/>
    <property type="match status" value="1"/>
</dbReference>
<dbReference type="Pfam" id="PF25601">
    <property type="entry name" value="AAA_lid_14"/>
    <property type="match status" value="1"/>
</dbReference>
<dbReference type="OrthoDB" id="9807827at2"/>
<dbReference type="GO" id="GO:0006355">
    <property type="term" value="P:regulation of DNA-templated transcription"/>
    <property type="evidence" value="ECO:0007669"/>
    <property type="project" value="InterPro"/>
</dbReference>
<evidence type="ECO:0000256" key="2">
    <source>
        <dbReference type="ARBA" id="ARBA00022840"/>
    </source>
</evidence>
<dbReference type="Gene3D" id="1.10.10.60">
    <property type="entry name" value="Homeodomain-like"/>
    <property type="match status" value="1"/>
</dbReference>
<name>D2R4F1_PIRSD</name>
<evidence type="ECO:0000256" key="4">
    <source>
        <dbReference type="ARBA" id="ARBA00023125"/>
    </source>
</evidence>
<dbReference type="PROSITE" id="PS50045">
    <property type="entry name" value="SIGMA54_INTERACT_4"/>
    <property type="match status" value="1"/>
</dbReference>
<reference evidence="8 9" key="1">
    <citation type="journal article" date="2009" name="Stand. Genomic Sci.">
        <title>Complete genome sequence of Pirellula staleyi type strain (ATCC 27377).</title>
        <authorList>
            <person name="Clum A."/>
            <person name="Tindall B.J."/>
            <person name="Sikorski J."/>
            <person name="Ivanova N."/>
            <person name="Mavrommatis K."/>
            <person name="Lucas S."/>
            <person name="Glavina del Rio T."/>
            <person name="Nolan M."/>
            <person name="Chen F."/>
            <person name="Tice H."/>
            <person name="Pitluck S."/>
            <person name="Cheng J.F."/>
            <person name="Chertkov O."/>
            <person name="Brettin T."/>
            <person name="Han C."/>
            <person name="Detter J.C."/>
            <person name="Kuske C."/>
            <person name="Bruce D."/>
            <person name="Goodwin L."/>
            <person name="Ovchinikova G."/>
            <person name="Pati A."/>
            <person name="Mikhailova N."/>
            <person name="Chen A."/>
            <person name="Palaniappan K."/>
            <person name="Land M."/>
            <person name="Hauser L."/>
            <person name="Chang Y.J."/>
            <person name="Jeffries C.D."/>
            <person name="Chain P."/>
            <person name="Rohde M."/>
            <person name="Goker M."/>
            <person name="Bristow J."/>
            <person name="Eisen J.A."/>
            <person name="Markowitz V."/>
            <person name="Hugenholtz P."/>
            <person name="Kyrpides N.C."/>
            <person name="Klenk H.P."/>
            <person name="Lapidus A."/>
        </authorList>
    </citation>
    <scope>NUCLEOTIDE SEQUENCE [LARGE SCALE GENOMIC DNA]</scope>
    <source>
        <strain evidence="9">ATCC 27377 / DSM 6068 / ICPB 4128</strain>
    </source>
</reference>
<evidence type="ECO:0000313" key="8">
    <source>
        <dbReference type="EMBL" id="ADB15299.1"/>
    </source>
</evidence>
<accession>D2R4F1</accession>
<dbReference type="Gene3D" id="3.40.50.300">
    <property type="entry name" value="P-loop containing nucleotide triphosphate hydrolases"/>
    <property type="match status" value="1"/>
</dbReference>
<gene>
    <name evidence="8" type="ordered locus">Psta_0612</name>
</gene>
<sequence length="533" mass="57769">METLSPLLLAVWRETCRHIELGEAMERIAPLLAPAIPAQAMLVRHVAVDRSVMETLAAVELAGTEQAAMPRSEMAPEVLDGMLAWWHLRRVRHAAADVIIRELPALLPPETSGDVIAVPLACEHGLFAVMILVSRKGVVFTEGHQQLALALAEPLAVAVENDRRLKELVALREKVEAENRRLLSKLGRSDLSETIVGSESGLREVMERATLVARADVPVLLLGETGSGKEVIARAVHRGSRRAEGPFLRVNCGAIPAELVDSELFGHEKGSFTGASAIRKGWFERADGGTLFLDECGELTPAAQVRLLRVLQDGTFERVGGEKQLHVDVRVIAATHRNLQGMVREGTFREDLWYRLAVFPVHLPPLRDRREDIPAMAIHFAARAAARYGLRPCNPTEEDMHLLLNYSWPGNARELGAVMERAAILGNGHSLDVATALGNVPALPAATSPPAQRAPAAVASSSASRETVVTLDEANRRHIQSALAATDGQIEGHRGAAKILGINPHTLRARMRKLGIAWQTFRPSGDGPSSATS</sequence>
<dbReference type="InterPro" id="IPR002078">
    <property type="entry name" value="Sigma_54_int"/>
</dbReference>
<dbReference type="InterPro" id="IPR058031">
    <property type="entry name" value="AAA_lid_NorR"/>
</dbReference>
<keyword evidence="1" id="KW-0547">Nucleotide-binding</keyword>
<dbReference type="PANTHER" id="PTHR32071:SF117">
    <property type="entry name" value="PTS-DEPENDENT DIHYDROXYACETONE KINASE OPERON REGULATORY PROTEIN-RELATED"/>
    <property type="match status" value="1"/>
</dbReference>
<dbReference type="EMBL" id="CP001848">
    <property type="protein sequence ID" value="ADB15299.1"/>
    <property type="molecule type" value="Genomic_DNA"/>
</dbReference>
<dbReference type="InterPro" id="IPR029016">
    <property type="entry name" value="GAF-like_dom_sf"/>
</dbReference>
<dbReference type="SUPFAM" id="SSF52540">
    <property type="entry name" value="P-loop containing nucleoside triphosphate hydrolases"/>
    <property type="match status" value="1"/>
</dbReference>
<evidence type="ECO:0000256" key="6">
    <source>
        <dbReference type="ARBA" id="ARBA00023163"/>
    </source>
</evidence>
<keyword evidence="5" id="KW-0010">Activator</keyword>
<evidence type="ECO:0000256" key="3">
    <source>
        <dbReference type="ARBA" id="ARBA00023015"/>
    </source>
</evidence>
<proteinExistence type="predicted"/>
<dbReference type="InterPro" id="IPR003593">
    <property type="entry name" value="AAA+_ATPase"/>
</dbReference>
<evidence type="ECO:0000313" key="9">
    <source>
        <dbReference type="Proteomes" id="UP000001887"/>
    </source>
</evidence>
<dbReference type="KEGG" id="psl:Psta_0612"/>
<dbReference type="InterPro" id="IPR009057">
    <property type="entry name" value="Homeodomain-like_sf"/>
</dbReference>
<dbReference type="Pfam" id="PF02954">
    <property type="entry name" value="HTH_8"/>
    <property type="match status" value="1"/>
</dbReference>
<organism evidence="8 9">
    <name type="scientific">Pirellula staleyi (strain ATCC 27377 / DSM 6068 / ICPB 4128)</name>
    <name type="common">Pirella staleyi</name>
    <dbReference type="NCBI Taxonomy" id="530564"/>
    <lineage>
        <taxon>Bacteria</taxon>
        <taxon>Pseudomonadati</taxon>
        <taxon>Planctomycetota</taxon>
        <taxon>Planctomycetia</taxon>
        <taxon>Pirellulales</taxon>
        <taxon>Pirellulaceae</taxon>
        <taxon>Pirellula</taxon>
    </lineage>
</organism>
<dbReference type="AlphaFoldDB" id="D2R4F1"/>
<keyword evidence="3" id="KW-0805">Transcription regulation</keyword>
<evidence type="ECO:0000259" key="7">
    <source>
        <dbReference type="PROSITE" id="PS50045"/>
    </source>
</evidence>
<evidence type="ECO:0000256" key="1">
    <source>
        <dbReference type="ARBA" id="ARBA00022741"/>
    </source>
</evidence>
<dbReference type="FunFam" id="3.40.50.300:FF:000006">
    <property type="entry name" value="DNA-binding transcriptional regulator NtrC"/>
    <property type="match status" value="1"/>
</dbReference>
<dbReference type="HOGENOM" id="CLU_000445_95_2_0"/>
<dbReference type="STRING" id="530564.Psta_0612"/>
<protein>
    <submittedName>
        <fullName evidence="8">Sigma54 specific transcriptional regulator, Fis family</fullName>
    </submittedName>
</protein>
<keyword evidence="9" id="KW-1185">Reference proteome</keyword>
<dbReference type="eggNOG" id="COG3829">
    <property type="taxonomic scope" value="Bacteria"/>
</dbReference>
<keyword evidence="2" id="KW-0067">ATP-binding</keyword>
<dbReference type="SUPFAM" id="SSF46689">
    <property type="entry name" value="Homeodomain-like"/>
    <property type="match status" value="1"/>
</dbReference>
<keyword evidence="4" id="KW-0238">DNA-binding</keyword>
<dbReference type="InterPro" id="IPR002197">
    <property type="entry name" value="HTH_Fis"/>
</dbReference>
<dbReference type="InterPro" id="IPR025662">
    <property type="entry name" value="Sigma_54_int_dom_ATP-bd_1"/>
</dbReference>
<dbReference type="Gene3D" id="3.30.450.40">
    <property type="match status" value="1"/>
</dbReference>
<dbReference type="GO" id="GO:0005524">
    <property type="term" value="F:ATP binding"/>
    <property type="evidence" value="ECO:0007669"/>
    <property type="project" value="UniProtKB-KW"/>
</dbReference>